<accession>A0A401KVB6</accession>
<organism evidence="1 2">
    <name type="scientific">Aspergillus awamori</name>
    <name type="common">Black koji mold</name>
    <dbReference type="NCBI Taxonomy" id="105351"/>
    <lineage>
        <taxon>Eukaryota</taxon>
        <taxon>Fungi</taxon>
        <taxon>Dikarya</taxon>
        <taxon>Ascomycota</taxon>
        <taxon>Pezizomycotina</taxon>
        <taxon>Eurotiomycetes</taxon>
        <taxon>Eurotiomycetidae</taxon>
        <taxon>Eurotiales</taxon>
        <taxon>Aspergillaceae</taxon>
        <taxon>Aspergillus</taxon>
    </lineage>
</organism>
<evidence type="ECO:0000313" key="2">
    <source>
        <dbReference type="Proteomes" id="UP000286921"/>
    </source>
</evidence>
<gene>
    <name evidence="1" type="ORF">AAWM_06113</name>
</gene>
<protein>
    <recommendedName>
        <fullName evidence="3">C2H2-type domain-containing protein</fullName>
    </recommendedName>
</protein>
<proteinExistence type="predicted"/>
<dbReference type="PANTHER" id="PTHR47784:SF5">
    <property type="entry name" value="STEROL UPTAKE CONTROL PROTEIN 2"/>
    <property type="match status" value="1"/>
</dbReference>
<evidence type="ECO:0008006" key="3">
    <source>
        <dbReference type="Google" id="ProtNLM"/>
    </source>
</evidence>
<dbReference type="Proteomes" id="UP000286921">
    <property type="component" value="Unassembled WGS sequence"/>
</dbReference>
<dbReference type="EMBL" id="BDHI01000014">
    <property type="protein sequence ID" value="GCB23228.1"/>
    <property type="molecule type" value="Genomic_DNA"/>
</dbReference>
<sequence length="483" mass="54715">MAVPTEPTELLHYIPQHRVLICKKCQYAIQPSAIPRHLKEMHKIYRSHRQRYIDYTDQLDLAKPDHVVLPEANEGPIPFLPIIDGLACGASGCHHLCATGKRMKMHCNAEHPGVPVVDLKGNPVRMQTFFRGNQLRYFVVHQPQTNSHPEQHAAVENKEPTPVTSPTCDLQELAAEDVRLLEHFQTSLSRELAFDAIMTPCWDTAESGVLARYSFLKHGILSCSALHLAFLNPSKRQRYRLMAAHHQNIALPDFRSAVKQPTVDNCVSLLAFTQLLIVHCFGASQDEDGDDDDDLLLAHGHNDPFPDWLQVLRSTCHIFKPIEGYIRTLPIAMIMAEDDHQSKISAKSYCDPRLDKLFNLVNPDASKQASEPFEVHHSPLLSALTLLSSAFSRAHEAQARNNYSLCVALHVWPVRVPDAYLGLVKQRHPVALVLLAHYCILLLPLEGSWYMNGYSKRLITRISEQLGKQWRPWLQWPLEEVGL</sequence>
<dbReference type="PANTHER" id="PTHR47784">
    <property type="entry name" value="STEROL UPTAKE CONTROL PROTEIN 2"/>
    <property type="match status" value="1"/>
</dbReference>
<dbReference type="InterPro" id="IPR022698">
    <property type="entry name" value="OrsD"/>
</dbReference>
<comment type="caution">
    <text evidence="1">The sequence shown here is derived from an EMBL/GenBank/DDBJ whole genome shotgun (WGS) entry which is preliminary data.</text>
</comment>
<dbReference type="InterPro" id="IPR053157">
    <property type="entry name" value="Sterol_Uptake_Regulator"/>
</dbReference>
<name>A0A401KVB6_ASPAW</name>
<evidence type="ECO:0000313" key="1">
    <source>
        <dbReference type="EMBL" id="GCB23228.1"/>
    </source>
</evidence>
<dbReference type="Pfam" id="PF12013">
    <property type="entry name" value="OrsD"/>
    <property type="match status" value="1"/>
</dbReference>
<keyword evidence="2" id="KW-1185">Reference proteome</keyword>
<dbReference type="STRING" id="105351.A0A401KVB6"/>
<reference evidence="1 2" key="1">
    <citation type="submission" date="2016-09" db="EMBL/GenBank/DDBJ databases">
        <title>Aspergillus awamori IFM 58123T.</title>
        <authorList>
            <person name="Kusuya Y."/>
            <person name="Shimizu M."/>
            <person name="Takahashi H."/>
            <person name="Yaguchi T."/>
        </authorList>
    </citation>
    <scope>NUCLEOTIDE SEQUENCE [LARGE SCALE GENOMIC DNA]</scope>
    <source>
        <strain evidence="1 2">IFM 58123</strain>
    </source>
</reference>
<dbReference type="GO" id="GO:0001228">
    <property type="term" value="F:DNA-binding transcription activator activity, RNA polymerase II-specific"/>
    <property type="evidence" value="ECO:0007669"/>
    <property type="project" value="TreeGrafter"/>
</dbReference>
<dbReference type="AlphaFoldDB" id="A0A401KVB6"/>